<feature type="transmembrane region" description="Helical" evidence="2">
    <location>
        <begin position="21"/>
        <end position="43"/>
    </location>
</feature>
<keyword evidence="2" id="KW-0472">Membrane</keyword>
<comment type="caution">
    <text evidence="3">The sequence shown here is derived from an EMBL/GenBank/DDBJ whole genome shotgun (WGS) entry which is preliminary data.</text>
</comment>
<name>A0ABU1JDB9_9MICC</name>
<keyword evidence="4" id="KW-1185">Reference proteome</keyword>
<gene>
    <name evidence="3" type="ORF">JOE69_002628</name>
</gene>
<dbReference type="EMBL" id="JAVDQF010000001">
    <property type="protein sequence ID" value="MDR6270390.1"/>
    <property type="molecule type" value="Genomic_DNA"/>
</dbReference>
<evidence type="ECO:0000313" key="3">
    <source>
        <dbReference type="EMBL" id="MDR6270390.1"/>
    </source>
</evidence>
<reference evidence="3 4" key="1">
    <citation type="submission" date="2023-07" db="EMBL/GenBank/DDBJ databases">
        <title>Sequencing the genomes of 1000 actinobacteria strains.</title>
        <authorList>
            <person name="Klenk H.-P."/>
        </authorList>
    </citation>
    <scope>NUCLEOTIDE SEQUENCE [LARGE SCALE GENOMIC DNA]</scope>
    <source>
        <strain evidence="3 4">DSM 14555</strain>
    </source>
</reference>
<organism evidence="3 4">
    <name type="scientific">Arthrobacter russicus</name>
    <dbReference type="NCBI Taxonomy" id="172040"/>
    <lineage>
        <taxon>Bacteria</taxon>
        <taxon>Bacillati</taxon>
        <taxon>Actinomycetota</taxon>
        <taxon>Actinomycetes</taxon>
        <taxon>Micrococcales</taxon>
        <taxon>Micrococcaceae</taxon>
        <taxon>Arthrobacter</taxon>
    </lineage>
</organism>
<protein>
    <submittedName>
        <fullName evidence="3">Uncharacterized membrane protein HdeD (DUF308 family)</fullName>
    </submittedName>
</protein>
<sequence length="101" mass="10782">MKEMIQMSTELNSDPLSGQRRSVRVGTLVWGVVLIAVATLIMVGRYTAVELDPRLVLIALLLLAGLALLVGGVLSGAAKSRERSRNAEPSAEPLTLPNEES</sequence>
<dbReference type="RefSeq" id="WP_309799442.1">
    <property type="nucleotide sequence ID" value="NZ_BAAAHY010000007.1"/>
</dbReference>
<dbReference type="Proteomes" id="UP001185069">
    <property type="component" value="Unassembled WGS sequence"/>
</dbReference>
<evidence type="ECO:0000313" key="4">
    <source>
        <dbReference type="Proteomes" id="UP001185069"/>
    </source>
</evidence>
<proteinExistence type="predicted"/>
<feature type="transmembrane region" description="Helical" evidence="2">
    <location>
        <begin position="55"/>
        <end position="77"/>
    </location>
</feature>
<evidence type="ECO:0000256" key="2">
    <source>
        <dbReference type="SAM" id="Phobius"/>
    </source>
</evidence>
<evidence type="ECO:0000256" key="1">
    <source>
        <dbReference type="SAM" id="MobiDB-lite"/>
    </source>
</evidence>
<feature type="region of interest" description="Disordered" evidence="1">
    <location>
        <begin position="77"/>
        <end position="101"/>
    </location>
</feature>
<keyword evidence="2" id="KW-0812">Transmembrane</keyword>
<keyword evidence="2" id="KW-1133">Transmembrane helix</keyword>
<accession>A0ABU1JDB9</accession>